<dbReference type="AlphaFoldDB" id="A0A6P1MCI5"/>
<feature type="domain" description="Glycosyltransferase subfamily 4-like N-terminal" evidence="1">
    <location>
        <begin position="27"/>
        <end position="209"/>
    </location>
</feature>
<sequence length="412" mass="46607">MARSLNILMSLFTRRYEGTFYRALPWASFLVSQGHRVTILCTSKDHLFRTTVSEENGVRIVETPALFSGRYVMTRLCGMYGWGPLDIFARWREACRGGYDVAVAFEHHFHVVLPLWLAGRKNIPIWIADSCDHYGEGGFREFEYSPYRLYGLYQLIGWPFRKLMDHLELFIRRRADAVTVISSYIRDRVIGQGIPAGKVHLIPGSADVESIHVQPKTDACQQQGLDPDLHYALFFGAGQFDVDFSLEAFERVQKKIPDSRFVVIGKKDPAVTRRATELGLQKKLIQTGWIEDGQLGGWLACADVCLLPMKDNAPNHARWPNKIGFYMAAGRPVVATDVNDIGPLIRQREIGRSGPVDVQAFADQIIELFENPNACVEMGRRARETAEREFSLPIHGSELERLFLTLAGAHHA</sequence>
<dbReference type="PANTHER" id="PTHR12526">
    <property type="entry name" value="GLYCOSYLTRANSFERASE"/>
    <property type="match status" value="1"/>
</dbReference>
<dbReference type="KEGG" id="taer:GT409_12810"/>
<dbReference type="GO" id="GO:0016757">
    <property type="term" value="F:glycosyltransferase activity"/>
    <property type="evidence" value="ECO:0007669"/>
    <property type="project" value="UniProtKB-ARBA"/>
</dbReference>
<dbReference type="EMBL" id="CP047593">
    <property type="protein sequence ID" value="QHI70284.1"/>
    <property type="molecule type" value="Genomic_DNA"/>
</dbReference>
<protein>
    <submittedName>
        <fullName evidence="2">Glycosyltransferase</fullName>
    </submittedName>
</protein>
<keyword evidence="3" id="KW-1185">Reference proteome</keyword>
<dbReference type="SUPFAM" id="SSF53756">
    <property type="entry name" value="UDP-Glycosyltransferase/glycogen phosphorylase"/>
    <property type="match status" value="1"/>
</dbReference>
<dbReference type="InterPro" id="IPR028098">
    <property type="entry name" value="Glyco_trans_4-like_N"/>
</dbReference>
<dbReference type="RefSeq" id="WP_160629461.1">
    <property type="nucleotide sequence ID" value="NZ_CP047593.1"/>
</dbReference>
<accession>A0A6P1MCI5</accession>
<dbReference type="Proteomes" id="UP000464954">
    <property type="component" value="Chromosome"/>
</dbReference>
<evidence type="ECO:0000259" key="1">
    <source>
        <dbReference type="Pfam" id="PF13439"/>
    </source>
</evidence>
<gene>
    <name evidence="2" type="ORF">GT409_12810</name>
</gene>
<dbReference type="Gene3D" id="3.40.50.2000">
    <property type="entry name" value="Glycogen Phosphorylase B"/>
    <property type="match status" value="2"/>
</dbReference>
<dbReference type="Pfam" id="PF13439">
    <property type="entry name" value="Glyco_transf_4"/>
    <property type="match status" value="1"/>
</dbReference>
<keyword evidence="2" id="KW-0808">Transferase</keyword>
<evidence type="ECO:0000313" key="2">
    <source>
        <dbReference type="EMBL" id="QHI70284.1"/>
    </source>
</evidence>
<evidence type="ECO:0000313" key="3">
    <source>
        <dbReference type="Proteomes" id="UP000464954"/>
    </source>
</evidence>
<dbReference type="CDD" id="cd03794">
    <property type="entry name" value="GT4_WbuB-like"/>
    <property type="match status" value="1"/>
</dbReference>
<proteinExistence type="predicted"/>
<name>A0A6P1MCI5_9BACT</name>
<reference evidence="2 3" key="1">
    <citation type="submission" date="2020-01" db="EMBL/GenBank/DDBJ databases">
        <title>Ponticoccus aerotolerans gen. nov., sp. nov., an anaerobic bacterium and proposal of Ponticoccusceae fam. nov., Ponticoccusles ord. nov. and Ponticoccuse classis nov. in the phylum Kiritimatiellaeota.</title>
        <authorList>
            <person name="Zhou L.Y."/>
            <person name="Du Z.J."/>
        </authorList>
    </citation>
    <scope>NUCLEOTIDE SEQUENCE [LARGE SCALE GENOMIC DNA]</scope>
    <source>
        <strain evidence="2 3">S-5007</strain>
    </source>
</reference>
<organism evidence="2 3">
    <name type="scientific">Tichowtungia aerotolerans</name>
    <dbReference type="NCBI Taxonomy" id="2697043"/>
    <lineage>
        <taxon>Bacteria</taxon>
        <taxon>Pseudomonadati</taxon>
        <taxon>Kiritimatiellota</taxon>
        <taxon>Tichowtungiia</taxon>
        <taxon>Tichowtungiales</taxon>
        <taxon>Tichowtungiaceae</taxon>
        <taxon>Tichowtungia</taxon>
    </lineage>
</organism>
<dbReference type="Pfam" id="PF13692">
    <property type="entry name" value="Glyco_trans_1_4"/>
    <property type="match status" value="1"/>
</dbReference>